<dbReference type="Proteomes" id="UP000572680">
    <property type="component" value="Unassembled WGS sequence"/>
</dbReference>
<dbReference type="AlphaFoldDB" id="A0A7W3LNM8"/>
<gene>
    <name evidence="3" type="ORF">HNR61_003055</name>
</gene>
<name>A0A7W3LNM8_ACTNM</name>
<evidence type="ECO:0000259" key="2">
    <source>
        <dbReference type="Pfam" id="PF04149"/>
    </source>
</evidence>
<protein>
    <recommendedName>
        <fullName evidence="2">DUF397 domain-containing protein</fullName>
    </recommendedName>
</protein>
<evidence type="ECO:0000313" key="3">
    <source>
        <dbReference type="EMBL" id="MBA8951424.1"/>
    </source>
</evidence>
<proteinExistence type="predicted"/>
<organism evidence="3 4">
    <name type="scientific">Actinomadura namibiensis</name>
    <dbReference type="NCBI Taxonomy" id="182080"/>
    <lineage>
        <taxon>Bacteria</taxon>
        <taxon>Bacillati</taxon>
        <taxon>Actinomycetota</taxon>
        <taxon>Actinomycetes</taxon>
        <taxon>Streptosporangiales</taxon>
        <taxon>Thermomonosporaceae</taxon>
        <taxon>Actinomadura</taxon>
    </lineage>
</organism>
<reference evidence="3 4" key="1">
    <citation type="submission" date="2020-08" db="EMBL/GenBank/DDBJ databases">
        <title>Genomic Encyclopedia of Type Strains, Phase IV (KMG-IV): sequencing the most valuable type-strain genomes for metagenomic binning, comparative biology and taxonomic classification.</title>
        <authorList>
            <person name="Goeker M."/>
        </authorList>
    </citation>
    <scope>NUCLEOTIDE SEQUENCE [LARGE SCALE GENOMIC DNA]</scope>
    <source>
        <strain evidence="3 4">DSM 44197</strain>
    </source>
</reference>
<dbReference type="EMBL" id="JACJIA010000003">
    <property type="protein sequence ID" value="MBA8951424.1"/>
    <property type="molecule type" value="Genomic_DNA"/>
</dbReference>
<evidence type="ECO:0000256" key="1">
    <source>
        <dbReference type="SAM" id="MobiDB-lite"/>
    </source>
</evidence>
<feature type="region of interest" description="Disordered" evidence="1">
    <location>
        <begin position="1"/>
        <end position="20"/>
    </location>
</feature>
<feature type="domain" description="DUF397" evidence="2">
    <location>
        <begin position="6"/>
        <end position="59"/>
    </location>
</feature>
<evidence type="ECO:0000313" key="4">
    <source>
        <dbReference type="Proteomes" id="UP000572680"/>
    </source>
</evidence>
<sequence length="61" mass="6557">MDLKKAVWRKASRSTNNGGNCVEVASTSDVVAIRDSKNPDGGMVVVGREEARALVERIKNA</sequence>
<feature type="compositionally biased region" description="Basic residues" evidence="1">
    <location>
        <begin position="1"/>
        <end position="12"/>
    </location>
</feature>
<accession>A0A7W3LNM8</accession>
<comment type="caution">
    <text evidence="3">The sequence shown here is derived from an EMBL/GenBank/DDBJ whole genome shotgun (WGS) entry which is preliminary data.</text>
</comment>
<dbReference type="Pfam" id="PF04149">
    <property type="entry name" value="DUF397"/>
    <property type="match status" value="1"/>
</dbReference>
<dbReference type="InterPro" id="IPR007278">
    <property type="entry name" value="DUF397"/>
</dbReference>
<dbReference type="RefSeq" id="WP_182843748.1">
    <property type="nucleotide sequence ID" value="NZ_BAAALP010000004.1"/>
</dbReference>
<keyword evidence="4" id="KW-1185">Reference proteome</keyword>